<organism evidence="1 2">
    <name type="scientific">Winogradskyella pulchriflava</name>
    <dbReference type="NCBI Taxonomy" id="1110688"/>
    <lineage>
        <taxon>Bacteria</taxon>
        <taxon>Pseudomonadati</taxon>
        <taxon>Bacteroidota</taxon>
        <taxon>Flavobacteriia</taxon>
        <taxon>Flavobacteriales</taxon>
        <taxon>Flavobacteriaceae</taxon>
        <taxon>Winogradskyella</taxon>
    </lineage>
</organism>
<dbReference type="RefSeq" id="WP_386061011.1">
    <property type="nucleotide sequence ID" value="NZ_JBHLTQ010000002.1"/>
</dbReference>
<protein>
    <recommendedName>
        <fullName evidence="3">Lipoprotein</fullName>
    </recommendedName>
</protein>
<proteinExistence type="predicted"/>
<sequence>MNFLNHKLKNTVKNGVGTNCNALKRGILGLLVLGLVFTSCSNNDETADPDSEAQDTLEVKRSAEIDQIDAVLGDVIIDAYEEQESDVVDRIEYTGSDSERTEYSRDIPDCVTITVVAQQGYRQVTLDFGTEGCEVNSHIIKGQIIFDYTRDPEAQQIAINYNLVDFYFDDKNVIASRSILKKLSNENGNPQYTHDLSITVIWPNGVQASREGSRIREWVEGFGSGVFSDNVFEITGNWSSTFVNGNTHTYEVIVPLRREVVCYYFVSGSFDVQRTNFGGVFDYGDGNCDNQATFTFNNGTEIPITLN</sequence>
<comment type="caution">
    <text evidence="1">The sequence shown here is derived from an EMBL/GenBank/DDBJ whole genome shotgun (WGS) entry which is preliminary data.</text>
</comment>
<gene>
    <name evidence="1" type="ORF">ACFFGA_05780</name>
</gene>
<name>A0ABV6Q6Z7_9FLAO</name>
<evidence type="ECO:0000313" key="2">
    <source>
        <dbReference type="Proteomes" id="UP001589832"/>
    </source>
</evidence>
<evidence type="ECO:0000313" key="1">
    <source>
        <dbReference type="EMBL" id="MFC0604054.1"/>
    </source>
</evidence>
<reference evidence="1 2" key="1">
    <citation type="submission" date="2024-09" db="EMBL/GenBank/DDBJ databases">
        <authorList>
            <person name="Sun Q."/>
            <person name="Mori K."/>
        </authorList>
    </citation>
    <scope>NUCLEOTIDE SEQUENCE [LARGE SCALE GENOMIC DNA]</scope>
    <source>
        <strain evidence="1 2">NCAIM B.02481</strain>
    </source>
</reference>
<accession>A0ABV6Q6Z7</accession>
<dbReference type="Proteomes" id="UP001589832">
    <property type="component" value="Unassembled WGS sequence"/>
</dbReference>
<evidence type="ECO:0008006" key="3">
    <source>
        <dbReference type="Google" id="ProtNLM"/>
    </source>
</evidence>
<keyword evidence="2" id="KW-1185">Reference proteome</keyword>
<dbReference type="EMBL" id="JBHLTQ010000002">
    <property type="protein sequence ID" value="MFC0604054.1"/>
    <property type="molecule type" value="Genomic_DNA"/>
</dbReference>